<keyword evidence="5 7" id="KW-0067">ATP-binding</keyword>
<dbReference type="InterPro" id="IPR049940">
    <property type="entry name" value="GluQ/Sye"/>
</dbReference>
<comment type="caution">
    <text evidence="10">The sequence shown here is derived from an EMBL/GenBank/DDBJ whole genome shotgun (WGS) entry which is preliminary data.</text>
</comment>
<evidence type="ECO:0000256" key="2">
    <source>
        <dbReference type="ARBA" id="ARBA00022723"/>
    </source>
</evidence>
<sequence length="305" mass="32859">MAPCIGRFAPSPTGPLHAGSLVAALASWLDARAQGGQWLVRIEDVDLPRCQPGADQTILAQLADCGLHPDGEVLYQSRRGTTYQRALDQLVAAGHAYPCACTRAEIAAEHARLGLIKPRHGELVYPGTCRPTAPGQDGLHGRPARAWRVAVPQGPQANWHWHDRRLGEQQQALDTEVGDFVVRRADGLWAYQLAVVVDDADQGITDIVRGEDLADNTPRQQWLQQLLGAPTPRYLHTPLVLDARGEKLSKQHGAPALDTGSAAHVLQALRDAGAALGLPALPGPTAKDWLAQAVNAWPWRSLNTG</sequence>
<dbReference type="Gene3D" id="3.40.50.620">
    <property type="entry name" value="HUPs"/>
    <property type="match status" value="1"/>
</dbReference>
<keyword evidence="1 7" id="KW-0436">Ligase</keyword>
<evidence type="ECO:0000256" key="4">
    <source>
        <dbReference type="ARBA" id="ARBA00022833"/>
    </source>
</evidence>
<comment type="function">
    <text evidence="7">Catalyzes the tRNA-independent activation of glutamate in presence of ATP and the subsequent transfer of glutamate onto a tRNA(Asp). Glutamate is transferred on the 2-amino-5-(4,5-dihydroxy-2-cyclopenten-1-yl) moiety of the queuosine in the wobble position of the QUC anticodon.</text>
</comment>
<dbReference type="OrthoDB" id="9807503at2"/>
<feature type="binding site" evidence="7">
    <location>
        <position position="129"/>
    </location>
    <ligand>
        <name>Zn(2+)</name>
        <dbReference type="ChEBI" id="CHEBI:29105"/>
    </ligand>
</feature>
<name>A0A426V7D9_9BURK</name>
<accession>A0A426V7D9</accession>
<dbReference type="GO" id="GO:0008270">
    <property type="term" value="F:zinc ion binding"/>
    <property type="evidence" value="ECO:0007669"/>
    <property type="project" value="UniProtKB-UniRule"/>
</dbReference>
<evidence type="ECO:0000256" key="6">
    <source>
        <dbReference type="ARBA" id="ARBA00023146"/>
    </source>
</evidence>
<feature type="binding site" evidence="7">
    <location>
        <position position="101"/>
    </location>
    <ligand>
        <name>Zn(2+)</name>
        <dbReference type="ChEBI" id="CHEBI:29105"/>
    </ligand>
</feature>
<comment type="cofactor">
    <cofactor evidence="7">
        <name>Zn(2+)</name>
        <dbReference type="ChEBI" id="CHEBI:29105"/>
    </cofactor>
    <text evidence="7">Binds 1 zinc ion per subunit.</text>
</comment>
<dbReference type="PRINTS" id="PR00987">
    <property type="entry name" value="TRNASYNTHGLU"/>
</dbReference>
<dbReference type="GO" id="GO:0005829">
    <property type="term" value="C:cytosol"/>
    <property type="evidence" value="ECO:0007669"/>
    <property type="project" value="TreeGrafter"/>
</dbReference>
<dbReference type="EMBL" id="RSED01000018">
    <property type="protein sequence ID" value="RRS02774.1"/>
    <property type="molecule type" value="Genomic_DNA"/>
</dbReference>
<feature type="binding site" evidence="7">
    <location>
        <position position="125"/>
    </location>
    <ligand>
        <name>Zn(2+)</name>
        <dbReference type="ChEBI" id="CHEBI:29105"/>
    </ligand>
</feature>
<dbReference type="InterPro" id="IPR022380">
    <property type="entry name" value="Glu-Q_tRNA(Asp)_Synthase"/>
</dbReference>
<dbReference type="EC" id="6.1.1.-" evidence="7"/>
<keyword evidence="4 7" id="KW-0862">Zinc</keyword>
<keyword evidence="3 7" id="KW-0547">Nucleotide-binding</keyword>
<feature type="short sequence motif" description="'KMSKS' region" evidence="7">
    <location>
        <begin position="247"/>
        <end position="251"/>
    </location>
</feature>
<evidence type="ECO:0000256" key="5">
    <source>
        <dbReference type="ARBA" id="ARBA00022840"/>
    </source>
</evidence>
<dbReference type="HAMAP" id="MF_01428">
    <property type="entry name" value="Glu_Q_tRNA_synth"/>
    <property type="match status" value="1"/>
</dbReference>
<feature type="binding site" evidence="7">
    <location>
        <begin position="7"/>
        <end position="11"/>
    </location>
    <ligand>
        <name>L-glutamate</name>
        <dbReference type="ChEBI" id="CHEBI:29985"/>
    </ligand>
</feature>
<gene>
    <name evidence="7" type="primary">gluQ</name>
    <name evidence="10" type="ORF">EIP75_18530</name>
</gene>
<dbReference type="NCBIfam" id="NF004313">
    <property type="entry name" value="PRK05710.1-2"/>
    <property type="match status" value="1"/>
</dbReference>
<keyword evidence="6 7" id="KW-0030">Aminoacyl-tRNA synthetase</keyword>
<feature type="short sequence motif" description="'HIGH' region" evidence="7">
    <location>
        <begin position="10"/>
        <end position="20"/>
    </location>
</feature>
<dbReference type="AlphaFoldDB" id="A0A426V7D9"/>
<dbReference type="Proteomes" id="UP000269265">
    <property type="component" value="Unassembled WGS sequence"/>
</dbReference>
<dbReference type="NCBIfam" id="NF004315">
    <property type="entry name" value="PRK05710.1-4"/>
    <property type="match status" value="1"/>
</dbReference>
<dbReference type="InterPro" id="IPR020058">
    <property type="entry name" value="Glu/Gln-tRNA-synth_Ib_cat-dom"/>
</dbReference>
<feature type="binding site" evidence="7">
    <location>
        <position position="191"/>
    </location>
    <ligand>
        <name>L-glutamate</name>
        <dbReference type="ChEBI" id="CHEBI:29985"/>
    </ligand>
</feature>
<dbReference type="GO" id="GO:0006424">
    <property type="term" value="P:glutamyl-tRNA aminoacylation"/>
    <property type="evidence" value="ECO:0007669"/>
    <property type="project" value="InterPro"/>
</dbReference>
<dbReference type="GO" id="GO:0006400">
    <property type="term" value="P:tRNA modification"/>
    <property type="evidence" value="ECO:0007669"/>
    <property type="project" value="InterPro"/>
</dbReference>
<feature type="binding site" evidence="7">
    <location>
        <position position="250"/>
    </location>
    <ligand>
        <name>ATP</name>
        <dbReference type="ChEBI" id="CHEBI:30616"/>
    </ligand>
</feature>
<evidence type="ECO:0000313" key="11">
    <source>
        <dbReference type="Proteomes" id="UP000269265"/>
    </source>
</evidence>
<feature type="binding site" evidence="7">
    <location>
        <position position="99"/>
    </location>
    <ligand>
        <name>Zn(2+)</name>
        <dbReference type="ChEBI" id="CHEBI:29105"/>
    </ligand>
</feature>
<keyword evidence="8" id="KW-0648">Protein biosynthesis</keyword>
<keyword evidence="11" id="KW-1185">Reference proteome</keyword>
<keyword evidence="2 7" id="KW-0479">Metal-binding</keyword>
<dbReference type="Pfam" id="PF00749">
    <property type="entry name" value="tRNA-synt_1c"/>
    <property type="match status" value="1"/>
</dbReference>
<dbReference type="NCBIfam" id="NF004314">
    <property type="entry name" value="PRK05710.1-3"/>
    <property type="match status" value="1"/>
</dbReference>
<dbReference type="PANTHER" id="PTHR43311">
    <property type="entry name" value="GLUTAMATE--TRNA LIGASE"/>
    <property type="match status" value="1"/>
</dbReference>
<feature type="binding site" evidence="7">
    <location>
        <position position="209"/>
    </location>
    <ligand>
        <name>L-glutamate</name>
        <dbReference type="ChEBI" id="CHEBI:29985"/>
    </ligand>
</feature>
<feature type="binding site" evidence="7">
    <location>
        <position position="43"/>
    </location>
    <ligand>
        <name>L-glutamate</name>
        <dbReference type="ChEBI" id="CHEBI:29985"/>
    </ligand>
</feature>
<evidence type="ECO:0000259" key="9">
    <source>
        <dbReference type="Pfam" id="PF00749"/>
    </source>
</evidence>
<reference evidence="10 11" key="1">
    <citation type="submission" date="2018-12" db="EMBL/GenBank/DDBJ databases">
        <title>The whole draft genome of Aquabacterium sp. SJQ9.</title>
        <authorList>
            <person name="Sun L."/>
            <person name="Gao X."/>
            <person name="Chen W."/>
            <person name="Huang K."/>
        </authorList>
    </citation>
    <scope>NUCLEOTIDE SEQUENCE [LARGE SCALE GENOMIC DNA]</scope>
    <source>
        <strain evidence="10 11">SJQ9</strain>
    </source>
</reference>
<feature type="domain" description="Glutamyl/glutaminyl-tRNA synthetase class Ib catalytic" evidence="9">
    <location>
        <begin position="7"/>
        <end position="254"/>
    </location>
</feature>
<protein>
    <recommendedName>
        <fullName evidence="7">Glutamyl-Q tRNA(Asp) synthetase</fullName>
        <shortName evidence="7">Glu-Q-RSs</shortName>
        <ecNumber evidence="7">6.1.1.-</ecNumber>
    </recommendedName>
</protein>
<proteinExistence type="inferred from homology"/>
<evidence type="ECO:0000313" key="10">
    <source>
        <dbReference type="EMBL" id="RRS02774.1"/>
    </source>
</evidence>
<dbReference type="SUPFAM" id="SSF52374">
    <property type="entry name" value="Nucleotidylyl transferase"/>
    <property type="match status" value="1"/>
</dbReference>
<dbReference type="InterPro" id="IPR000924">
    <property type="entry name" value="Glu/Gln-tRNA-synth"/>
</dbReference>
<dbReference type="GO" id="GO:0005524">
    <property type="term" value="F:ATP binding"/>
    <property type="evidence" value="ECO:0007669"/>
    <property type="project" value="UniProtKB-KW"/>
</dbReference>
<comment type="similarity">
    <text evidence="7">Belongs to the class-I aminoacyl-tRNA synthetase family. GluQ subfamily.</text>
</comment>
<evidence type="ECO:0000256" key="1">
    <source>
        <dbReference type="ARBA" id="ARBA00022598"/>
    </source>
</evidence>
<evidence type="ECO:0000256" key="8">
    <source>
        <dbReference type="RuleBase" id="RU363037"/>
    </source>
</evidence>
<dbReference type="NCBIfam" id="TIGR03838">
    <property type="entry name" value="queuosine_YadB"/>
    <property type="match status" value="1"/>
</dbReference>
<dbReference type="InterPro" id="IPR014729">
    <property type="entry name" value="Rossmann-like_a/b/a_fold"/>
</dbReference>
<dbReference type="GO" id="GO:0004818">
    <property type="term" value="F:glutamate-tRNA ligase activity"/>
    <property type="evidence" value="ECO:0007669"/>
    <property type="project" value="TreeGrafter"/>
</dbReference>
<dbReference type="PANTHER" id="PTHR43311:SF1">
    <property type="entry name" value="GLUTAMYL-Q TRNA(ASP) SYNTHETASE"/>
    <property type="match status" value="1"/>
</dbReference>
<dbReference type="RefSeq" id="WP_125244781.1">
    <property type="nucleotide sequence ID" value="NZ_RSED01000018.1"/>
</dbReference>
<evidence type="ECO:0000256" key="7">
    <source>
        <dbReference type="HAMAP-Rule" id="MF_01428"/>
    </source>
</evidence>
<organism evidence="10 11">
    <name type="scientific">Aquabacterium soli</name>
    <dbReference type="NCBI Taxonomy" id="2493092"/>
    <lineage>
        <taxon>Bacteria</taxon>
        <taxon>Pseudomonadati</taxon>
        <taxon>Pseudomonadota</taxon>
        <taxon>Betaproteobacteria</taxon>
        <taxon>Burkholderiales</taxon>
        <taxon>Aquabacterium</taxon>
    </lineage>
</organism>
<evidence type="ECO:0000256" key="3">
    <source>
        <dbReference type="ARBA" id="ARBA00022741"/>
    </source>
</evidence>